<dbReference type="AlphaFoldDB" id="A0A9X1TA67"/>
<feature type="transmembrane region" description="Helical" evidence="1">
    <location>
        <begin position="108"/>
        <end position="132"/>
    </location>
</feature>
<keyword evidence="1" id="KW-1133">Transmembrane helix</keyword>
<accession>A0A9X1TA67</accession>
<keyword evidence="4" id="KW-1185">Reference proteome</keyword>
<feature type="transmembrane region" description="Helical" evidence="1">
    <location>
        <begin position="12"/>
        <end position="29"/>
    </location>
</feature>
<keyword evidence="1" id="KW-0472">Membrane</keyword>
<proteinExistence type="predicted"/>
<dbReference type="EMBL" id="JAJTTA010000002">
    <property type="protein sequence ID" value="MCF0041391.1"/>
    <property type="molecule type" value="Genomic_DNA"/>
</dbReference>
<organism evidence="3 4">
    <name type="scientific">Dyadobacter fanqingshengii</name>
    <dbReference type="NCBI Taxonomy" id="2906443"/>
    <lineage>
        <taxon>Bacteria</taxon>
        <taxon>Pseudomonadati</taxon>
        <taxon>Bacteroidota</taxon>
        <taxon>Cytophagia</taxon>
        <taxon>Cytophagales</taxon>
        <taxon>Spirosomataceae</taxon>
        <taxon>Dyadobacter</taxon>
    </lineage>
</organism>
<dbReference type="InterPro" id="IPR050640">
    <property type="entry name" value="Bact_2-comp_sensor_kinase"/>
</dbReference>
<dbReference type="RefSeq" id="WP_234614088.1">
    <property type="nucleotide sequence ID" value="NZ_CP098806.1"/>
</dbReference>
<feature type="transmembrane region" description="Helical" evidence="1">
    <location>
        <begin position="70"/>
        <end position="88"/>
    </location>
</feature>
<keyword evidence="3" id="KW-0808">Transferase</keyword>
<gene>
    <name evidence="3" type="ORF">LXM24_14905</name>
</gene>
<name>A0A9X1TA67_9BACT</name>
<reference evidence="3" key="1">
    <citation type="submission" date="2021-12" db="EMBL/GenBank/DDBJ databases">
        <title>Novel species in genus Dyadobacter.</title>
        <authorList>
            <person name="Ma C."/>
        </authorList>
    </citation>
    <scope>NUCLEOTIDE SEQUENCE</scope>
    <source>
        <strain evidence="3">CY399</strain>
    </source>
</reference>
<evidence type="ECO:0000256" key="1">
    <source>
        <dbReference type="SAM" id="Phobius"/>
    </source>
</evidence>
<feature type="domain" description="Signal transduction histidine kinase internal region" evidence="2">
    <location>
        <begin position="152"/>
        <end position="230"/>
    </location>
</feature>
<evidence type="ECO:0000259" key="2">
    <source>
        <dbReference type="Pfam" id="PF06580"/>
    </source>
</evidence>
<dbReference type="GO" id="GO:0000155">
    <property type="term" value="F:phosphorelay sensor kinase activity"/>
    <property type="evidence" value="ECO:0007669"/>
    <property type="project" value="InterPro"/>
</dbReference>
<dbReference type="Pfam" id="PF06580">
    <property type="entry name" value="His_kinase"/>
    <property type="match status" value="1"/>
</dbReference>
<feature type="transmembrane region" description="Helical" evidence="1">
    <location>
        <begin position="35"/>
        <end position="58"/>
    </location>
</feature>
<dbReference type="Proteomes" id="UP001139700">
    <property type="component" value="Unassembled WGS sequence"/>
</dbReference>
<comment type="caution">
    <text evidence="3">The sequence shown here is derived from an EMBL/GenBank/DDBJ whole genome shotgun (WGS) entry which is preliminary data.</text>
</comment>
<keyword evidence="3" id="KW-0418">Kinase</keyword>
<dbReference type="SUPFAM" id="SSF55874">
    <property type="entry name" value="ATPase domain of HSP90 chaperone/DNA topoisomerase II/histidine kinase"/>
    <property type="match status" value="1"/>
</dbReference>
<evidence type="ECO:0000313" key="4">
    <source>
        <dbReference type="Proteomes" id="UP001139700"/>
    </source>
</evidence>
<protein>
    <submittedName>
        <fullName evidence="3">Histidine kinase</fullName>
    </submittedName>
</protein>
<sequence length="351" mass="41260">MRSTNDTAFNALFWLLYFLYQWLGLASLYGDYDGYFINACMALPVSLIFSVVAVHVFFRHYYQKDRKAAFYLGAILVSLALLLARRYVNYYFIYPRYFPQALNMPFISWAKLLVEFVNLYAITGLYALYYFIRYWYEERQRVQELLQQNTRAELDLLKAQVQPHFVFNTLNNIYATAFKSSPETAVLIAHLSGFLDYNLYHTSRDKVALTAEIDYIRHYIELQKNRYGKKVDLSVNIFDEINDLQIAPLLLLPLVENCFKHGVGDSVEKSWVRIDASREVEKFSIMIENSRDEISEQIIPNVGGIGLLNVRKRLQLIYPRQHELKIIEGPNSYLVILKIQIEKNDQVFNRR</sequence>
<dbReference type="Gene3D" id="3.30.565.10">
    <property type="entry name" value="Histidine kinase-like ATPase, C-terminal domain"/>
    <property type="match status" value="1"/>
</dbReference>
<dbReference type="InterPro" id="IPR036890">
    <property type="entry name" value="HATPase_C_sf"/>
</dbReference>
<evidence type="ECO:0000313" key="3">
    <source>
        <dbReference type="EMBL" id="MCF0041391.1"/>
    </source>
</evidence>
<dbReference type="InterPro" id="IPR010559">
    <property type="entry name" value="Sig_transdc_His_kin_internal"/>
</dbReference>
<dbReference type="GO" id="GO:0016020">
    <property type="term" value="C:membrane"/>
    <property type="evidence" value="ECO:0007669"/>
    <property type="project" value="InterPro"/>
</dbReference>
<dbReference type="PANTHER" id="PTHR34220">
    <property type="entry name" value="SENSOR HISTIDINE KINASE YPDA"/>
    <property type="match status" value="1"/>
</dbReference>
<dbReference type="PANTHER" id="PTHR34220:SF7">
    <property type="entry name" value="SENSOR HISTIDINE KINASE YPDA"/>
    <property type="match status" value="1"/>
</dbReference>
<keyword evidence="1" id="KW-0812">Transmembrane</keyword>